<accession>A0A1I6IU08</accession>
<evidence type="ECO:0000313" key="2">
    <source>
        <dbReference type="Proteomes" id="UP000243250"/>
    </source>
</evidence>
<dbReference type="Proteomes" id="UP000243250">
    <property type="component" value="Unassembled WGS sequence"/>
</dbReference>
<sequence>MAKIVYDDGSGVVEYEAPTIEYDKNRRAWAIRQEGEKPMSIYVPETRVFRVEKRGGR</sequence>
<reference evidence="2" key="1">
    <citation type="submission" date="2016-10" db="EMBL/GenBank/DDBJ databases">
        <authorList>
            <person name="Varghese N."/>
            <person name="Submissions S."/>
        </authorList>
    </citation>
    <scope>NUCLEOTIDE SEQUENCE [LARGE SCALE GENOMIC DNA]</scope>
    <source>
        <strain evidence="2">CGMCC 1.8711</strain>
    </source>
</reference>
<dbReference type="EMBL" id="FOYS01000008">
    <property type="protein sequence ID" value="SFR70119.1"/>
    <property type="molecule type" value="Genomic_DNA"/>
</dbReference>
<dbReference type="RefSeq" id="WP_175501620.1">
    <property type="nucleotide sequence ID" value="NZ_FOYS01000008.1"/>
</dbReference>
<gene>
    <name evidence="1" type="ORF">SAMN04488124_3658</name>
</gene>
<dbReference type="AlphaFoldDB" id="A0A1I6IU08"/>
<organism evidence="1 2">
    <name type="scientific">Halogeometricum limi</name>
    <dbReference type="NCBI Taxonomy" id="555875"/>
    <lineage>
        <taxon>Archaea</taxon>
        <taxon>Methanobacteriati</taxon>
        <taxon>Methanobacteriota</taxon>
        <taxon>Stenosarchaea group</taxon>
        <taxon>Halobacteria</taxon>
        <taxon>Halobacteriales</taxon>
        <taxon>Haloferacaceae</taxon>
        <taxon>Halogeometricum</taxon>
    </lineage>
</organism>
<evidence type="ECO:0000313" key="1">
    <source>
        <dbReference type="EMBL" id="SFR70119.1"/>
    </source>
</evidence>
<protein>
    <submittedName>
        <fullName evidence="1">Uncharacterized protein</fullName>
    </submittedName>
</protein>
<proteinExistence type="predicted"/>
<keyword evidence="2" id="KW-1185">Reference proteome</keyword>
<dbReference type="OrthoDB" id="280563at2157"/>
<name>A0A1I6IU08_9EURY</name>